<evidence type="ECO:0000256" key="3">
    <source>
        <dbReference type="ARBA" id="ARBA00022989"/>
    </source>
</evidence>
<comment type="subcellular location">
    <subcellularLocation>
        <location evidence="1">Membrane</location>
        <topology evidence="1">Multi-pass membrane protein</topology>
    </subcellularLocation>
</comment>
<dbReference type="InterPro" id="IPR007016">
    <property type="entry name" value="O-antigen_ligase-rel_domated"/>
</dbReference>
<keyword evidence="4 5" id="KW-0472">Membrane</keyword>
<keyword evidence="3 5" id="KW-1133">Transmembrane helix</keyword>
<evidence type="ECO:0000313" key="7">
    <source>
        <dbReference type="EMBL" id="GBF59393.1"/>
    </source>
</evidence>
<reference evidence="7 8" key="1">
    <citation type="journal article" date="2018" name="Genome Announc.">
        <title>Draft Genome Sequence of "Candidatus Phycosocius bacilliformis," an Alphaproteobacterial Ectosymbiont of the Hydrocarbon-Producing Green Alga Botryococcus braunii.</title>
        <authorList>
            <person name="Tanabe Y."/>
            <person name="Yamaguchi H."/>
            <person name="Watanabe M.M."/>
        </authorList>
    </citation>
    <scope>NUCLEOTIDE SEQUENCE [LARGE SCALE GENOMIC DNA]</scope>
    <source>
        <strain evidence="7 8">BOTRYCO-2</strain>
    </source>
</reference>
<feature type="transmembrane region" description="Helical" evidence="5">
    <location>
        <begin position="157"/>
        <end position="175"/>
    </location>
</feature>
<dbReference type="Proteomes" id="UP000245086">
    <property type="component" value="Unassembled WGS sequence"/>
</dbReference>
<dbReference type="GO" id="GO:0016020">
    <property type="term" value="C:membrane"/>
    <property type="evidence" value="ECO:0007669"/>
    <property type="project" value="UniProtKB-SubCell"/>
</dbReference>
<gene>
    <name evidence="7" type="ORF">PbB2_03091</name>
</gene>
<feature type="transmembrane region" description="Helical" evidence="5">
    <location>
        <begin position="187"/>
        <end position="219"/>
    </location>
</feature>
<evidence type="ECO:0000256" key="1">
    <source>
        <dbReference type="ARBA" id="ARBA00004141"/>
    </source>
</evidence>
<keyword evidence="2 5" id="KW-0812">Transmembrane</keyword>
<dbReference type="Pfam" id="PF04932">
    <property type="entry name" value="Wzy_C"/>
    <property type="match status" value="1"/>
</dbReference>
<proteinExistence type="predicted"/>
<accession>A0A2P2EEB1</accession>
<evidence type="ECO:0000256" key="2">
    <source>
        <dbReference type="ARBA" id="ARBA00022692"/>
    </source>
</evidence>
<comment type="caution">
    <text evidence="7">The sequence shown here is derived from an EMBL/GenBank/DDBJ whole genome shotgun (WGS) entry which is preliminary data.</text>
</comment>
<dbReference type="PANTHER" id="PTHR37422">
    <property type="entry name" value="TEICHURONIC ACID BIOSYNTHESIS PROTEIN TUAE"/>
    <property type="match status" value="1"/>
</dbReference>
<dbReference type="PANTHER" id="PTHR37422:SF17">
    <property type="entry name" value="O-ANTIGEN LIGASE"/>
    <property type="match status" value="1"/>
</dbReference>
<evidence type="ECO:0000256" key="5">
    <source>
        <dbReference type="SAM" id="Phobius"/>
    </source>
</evidence>
<feature type="transmembrane region" description="Helical" evidence="5">
    <location>
        <begin position="35"/>
        <end position="54"/>
    </location>
</feature>
<feature type="transmembrane region" description="Helical" evidence="5">
    <location>
        <begin position="324"/>
        <end position="341"/>
    </location>
</feature>
<dbReference type="InterPro" id="IPR051533">
    <property type="entry name" value="WaaL-like"/>
</dbReference>
<organism evidence="7 8">
    <name type="scientific">Candidatus Phycosocius bacilliformis</name>
    <dbReference type="NCBI Taxonomy" id="1445552"/>
    <lineage>
        <taxon>Bacteria</taxon>
        <taxon>Pseudomonadati</taxon>
        <taxon>Pseudomonadota</taxon>
        <taxon>Alphaproteobacteria</taxon>
        <taxon>Caulobacterales</taxon>
        <taxon>Caulobacterales incertae sedis</taxon>
        <taxon>Candidatus Phycosocius</taxon>
    </lineage>
</organism>
<feature type="transmembrane region" description="Helical" evidence="5">
    <location>
        <begin position="353"/>
        <end position="375"/>
    </location>
</feature>
<feature type="transmembrane region" description="Helical" evidence="5">
    <location>
        <begin position="61"/>
        <end position="79"/>
    </location>
</feature>
<feature type="transmembrane region" description="Helical" evidence="5">
    <location>
        <begin position="115"/>
        <end position="137"/>
    </location>
</feature>
<feature type="domain" description="O-antigen ligase-related" evidence="6">
    <location>
        <begin position="187"/>
        <end position="332"/>
    </location>
</feature>
<evidence type="ECO:0000259" key="6">
    <source>
        <dbReference type="Pfam" id="PF04932"/>
    </source>
</evidence>
<sequence>MIDLVIAIYILLCFGSTVAFVMKVQQLQEAPSWSLLIYAPTMVMTVVAFAYRPLQSLRTALIGGPMLVFVLVTLLSFTWSNQPALTLRQGLLMCMTYGAACMLSQYLTWVRLTRILAFVFCLQAGISAALAILTPQWGVMTTIYPGAWSGIWSFKQTLGVAMAVAAGGVTGYFLMQPKSARWTLPGLLIICVCVIKSEATTAILVSVVAVGMPVAIWLAQRHPSAAILSTWAIVSGLALLFLIITILSPLVFQMLGKAPTLTGRTDIWQALAEPIAARPWLGWGYQAFWTDQTLTSPVGRIESQLDGFRPPDAHSTPMDVRLQLGLVGLTLIGITFVRTWILMLRQAGKVPAMAPMIGIFTAITAMCFTESIGLYPMDGMTLIVQVVIVKTALSAWEPKPPNKLVAKPYNPDTQTHMGIGS</sequence>
<feature type="transmembrane region" description="Helical" evidence="5">
    <location>
        <begin position="231"/>
        <end position="252"/>
    </location>
</feature>
<name>A0A2P2EEB1_9PROT</name>
<dbReference type="AlphaFoldDB" id="A0A2P2EEB1"/>
<keyword evidence="8" id="KW-1185">Reference proteome</keyword>
<evidence type="ECO:0000256" key="4">
    <source>
        <dbReference type="ARBA" id="ARBA00023136"/>
    </source>
</evidence>
<protein>
    <recommendedName>
        <fullName evidence="6">O-antigen ligase-related domain-containing protein</fullName>
    </recommendedName>
</protein>
<dbReference type="EMBL" id="BFBR01000013">
    <property type="protein sequence ID" value="GBF59393.1"/>
    <property type="molecule type" value="Genomic_DNA"/>
</dbReference>
<evidence type="ECO:0000313" key="8">
    <source>
        <dbReference type="Proteomes" id="UP000245086"/>
    </source>
</evidence>
<feature type="transmembrane region" description="Helical" evidence="5">
    <location>
        <begin position="85"/>
        <end position="103"/>
    </location>
</feature>